<dbReference type="Proteomes" id="UP000076837">
    <property type="component" value="Unassembled WGS sequence"/>
</dbReference>
<dbReference type="OrthoDB" id="5272396at2759"/>
<evidence type="ECO:0000313" key="2">
    <source>
        <dbReference type="Proteomes" id="UP000076837"/>
    </source>
</evidence>
<sequence length="196" mass="22083">MPVLWYQLPRVPTKASPATEQSSLIDFTMLRTSWSFQMSTQEDQSKFYRSSWSPICHAPLLALFCCVCGVAAPGNMLHVKSPRHHDSHASCSTEAICGYDSYMATAMSLSPVLSTAWARSYKEDAHRLSFLDLPGELRNLIHDYRFHVPGAIMVFDRSPLESERVFAAKIVRYKNHGALEPQSVYRHVSTGLLQTC</sequence>
<dbReference type="EMBL" id="JYNV01000103">
    <property type="protein sequence ID" value="KZM26489.1"/>
    <property type="molecule type" value="Genomic_DNA"/>
</dbReference>
<name>A0A163JPC0_DIDRA</name>
<keyword evidence="2" id="KW-1185">Reference proteome</keyword>
<proteinExistence type="predicted"/>
<protein>
    <submittedName>
        <fullName evidence="1">Uncharacterized protein</fullName>
    </submittedName>
</protein>
<reference evidence="1 2" key="1">
    <citation type="journal article" date="2016" name="Sci. Rep.">
        <title>Draft genome sequencing and secretome analysis of fungal phytopathogen Ascochyta rabiei provides insight into the necrotrophic effector repertoire.</title>
        <authorList>
            <person name="Verma S."/>
            <person name="Gazara R.K."/>
            <person name="Nizam S."/>
            <person name="Parween S."/>
            <person name="Chattopadhyay D."/>
            <person name="Verma P.K."/>
        </authorList>
    </citation>
    <scope>NUCLEOTIDE SEQUENCE [LARGE SCALE GENOMIC DNA]</scope>
    <source>
        <strain evidence="1 2">ArDII</strain>
    </source>
</reference>
<comment type="caution">
    <text evidence="1">The sequence shown here is derived from an EMBL/GenBank/DDBJ whole genome shotgun (WGS) entry which is preliminary data.</text>
</comment>
<gene>
    <name evidence="1" type="ORF">ST47_g2401</name>
</gene>
<evidence type="ECO:0000313" key="1">
    <source>
        <dbReference type="EMBL" id="KZM26489.1"/>
    </source>
</evidence>
<dbReference type="AlphaFoldDB" id="A0A163JPC0"/>
<organism evidence="1 2">
    <name type="scientific">Didymella rabiei</name>
    <name type="common">Chickpea ascochyta blight fungus</name>
    <name type="synonym">Mycosphaerella rabiei</name>
    <dbReference type="NCBI Taxonomy" id="5454"/>
    <lineage>
        <taxon>Eukaryota</taxon>
        <taxon>Fungi</taxon>
        <taxon>Dikarya</taxon>
        <taxon>Ascomycota</taxon>
        <taxon>Pezizomycotina</taxon>
        <taxon>Dothideomycetes</taxon>
        <taxon>Pleosporomycetidae</taxon>
        <taxon>Pleosporales</taxon>
        <taxon>Pleosporineae</taxon>
        <taxon>Didymellaceae</taxon>
        <taxon>Ascochyta</taxon>
    </lineage>
</organism>
<accession>A0A163JPC0</accession>